<sequence length="220" mass="23996">MDASFRKRLGGENAALTALHAALAEMKASTDRVKLLPRQFILFLRGALAEAMAEGSFIEFLEGPRLARKSVFSALDFTLYTRSRLYTPSGRMSTTQLGKQPAGPLLRVGCDVNRIMRPGALRYSIWSHFLMEYGGWANGQEAETIAIQLGSLCRLLRILLSHGADPRATVYLVEKGTFPASEVLVMMLGPDATDRLLSEIEAPDGEGRGSPVRQGKGAEP</sequence>
<reference evidence="2 3" key="1">
    <citation type="journal article" date="2014" name="Proc. Natl. Acad. Sci. U.S.A.">
        <title>Trajectory and genomic determinants of fungal-pathogen speciation and host adaptation.</title>
        <authorList>
            <person name="Hu X."/>
            <person name="Xiao G."/>
            <person name="Zheng P."/>
            <person name="Shang Y."/>
            <person name="Su Y."/>
            <person name="Zhang X."/>
            <person name="Liu X."/>
            <person name="Zhan S."/>
            <person name="St Leger R.J."/>
            <person name="Wang C."/>
        </authorList>
    </citation>
    <scope>NUCLEOTIDE SEQUENCE [LARGE SCALE GENOMIC DNA]</scope>
    <source>
        <strain evidence="2 3">ARSEF 977</strain>
    </source>
</reference>
<evidence type="ECO:0000256" key="1">
    <source>
        <dbReference type="SAM" id="MobiDB-lite"/>
    </source>
</evidence>
<protein>
    <submittedName>
        <fullName evidence="2">Tetracycline transcriptional regulator, TetR-like protein</fullName>
    </submittedName>
</protein>
<organism evidence="2 3">
    <name type="scientific">Metarhizium guizhouense (strain ARSEF 977)</name>
    <dbReference type="NCBI Taxonomy" id="1276136"/>
    <lineage>
        <taxon>Eukaryota</taxon>
        <taxon>Fungi</taxon>
        <taxon>Dikarya</taxon>
        <taxon>Ascomycota</taxon>
        <taxon>Pezizomycotina</taxon>
        <taxon>Sordariomycetes</taxon>
        <taxon>Hypocreomycetidae</taxon>
        <taxon>Hypocreales</taxon>
        <taxon>Clavicipitaceae</taxon>
        <taxon>Metarhizium</taxon>
    </lineage>
</organism>
<accession>A0A0B4HQN5</accession>
<comment type="caution">
    <text evidence="2">The sequence shown here is derived from an EMBL/GenBank/DDBJ whole genome shotgun (WGS) entry which is preliminary data.</text>
</comment>
<evidence type="ECO:0000313" key="3">
    <source>
        <dbReference type="Proteomes" id="UP000031192"/>
    </source>
</evidence>
<dbReference type="Proteomes" id="UP000031192">
    <property type="component" value="Unassembled WGS sequence"/>
</dbReference>
<name>A0A0B4HQN5_METGA</name>
<feature type="region of interest" description="Disordered" evidence="1">
    <location>
        <begin position="198"/>
        <end position="220"/>
    </location>
</feature>
<evidence type="ECO:0000313" key="2">
    <source>
        <dbReference type="EMBL" id="KID81774.1"/>
    </source>
</evidence>
<dbReference type="AlphaFoldDB" id="A0A0B4HQN5"/>
<dbReference type="EMBL" id="AZNH01000122">
    <property type="protein sequence ID" value="KID81774.1"/>
    <property type="molecule type" value="Genomic_DNA"/>
</dbReference>
<keyword evidence="3" id="KW-1185">Reference proteome</keyword>
<gene>
    <name evidence="2" type="ORF">MGU_10909</name>
</gene>
<dbReference type="HOGENOM" id="CLU_1256294_0_0_1"/>
<proteinExistence type="predicted"/>